<evidence type="ECO:0000256" key="1">
    <source>
        <dbReference type="SAM" id="MobiDB-lite"/>
    </source>
</evidence>
<dbReference type="Proteomes" id="UP001179952">
    <property type="component" value="Unassembled WGS sequence"/>
</dbReference>
<sequence length="77" mass="8468">MMVLDCGISYQVSEVSKDEVLKKEAYIVFYTRESVSGAKLSADNTEADFEGPVWDTYPPSPKMSDSGQSSGIVYETC</sequence>
<keyword evidence="3" id="KW-1185">Reference proteome</keyword>
<name>A0AAV9BCU8_ACOGR</name>
<accession>A0AAV9BCU8</accession>
<dbReference type="AlphaFoldDB" id="A0AAV9BCU8"/>
<feature type="region of interest" description="Disordered" evidence="1">
    <location>
        <begin position="50"/>
        <end position="77"/>
    </location>
</feature>
<dbReference type="EMBL" id="JAUJYN010000004">
    <property type="protein sequence ID" value="KAK1274246.1"/>
    <property type="molecule type" value="Genomic_DNA"/>
</dbReference>
<reference evidence="2" key="2">
    <citation type="submission" date="2023-06" db="EMBL/GenBank/DDBJ databases">
        <authorList>
            <person name="Ma L."/>
            <person name="Liu K.-W."/>
            <person name="Li Z."/>
            <person name="Hsiao Y.-Y."/>
            <person name="Qi Y."/>
            <person name="Fu T."/>
            <person name="Tang G."/>
            <person name="Zhang D."/>
            <person name="Sun W.-H."/>
            <person name="Liu D.-K."/>
            <person name="Li Y."/>
            <person name="Chen G.-Z."/>
            <person name="Liu X.-D."/>
            <person name="Liao X.-Y."/>
            <person name="Jiang Y.-T."/>
            <person name="Yu X."/>
            <person name="Hao Y."/>
            <person name="Huang J."/>
            <person name="Zhao X.-W."/>
            <person name="Ke S."/>
            <person name="Chen Y.-Y."/>
            <person name="Wu W.-L."/>
            <person name="Hsu J.-L."/>
            <person name="Lin Y.-F."/>
            <person name="Huang M.-D."/>
            <person name="Li C.-Y."/>
            <person name="Huang L."/>
            <person name="Wang Z.-W."/>
            <person name="Zhao X."/>
            <person name="Zhong W.-Y."/>
            <person name="Peng D.-H."/>
            <person name="Ahmad S."/>
            <person name="Lan S."/>
            <person name="Zhang J.-S."/>
            <person name="Tsai W.-C."/>
            <person name="Van De Peer Y."/>
            <person name="Liu Z.-J."/>
        </authorList>
    </citation>
    <scope>NUCLEOTIDE SEQUENCE</scope>
    <source>
        <strain evidence="2">SCP</strain>
        <tissue evidence="2">Leaves</tissue>
    </source>
</reference>
<evidence type="ECO:0000313" key="2">
    <source>
        <dbReference type="EMBL" id="KAK1274246.1"/>
    </source>
</evidence>
<gene>
    <name evidence="2" type="ORF">QJS04_geneDACA012138</name>
</gene>
<evidence type="ECO:0000313" key="3">
    <source>
        <dbReference type="Proteomes" id="UP001179952"/>
    </source>
</evidence>
<comment type="caution">
    <text evidence="2">The sequence shown here is derived from an EMBL/GenBank/DDBJ whole genome shotgun (WGS) entry which is preliminary data.</text>
</comment>
<protein>
    <submittedName>
        <fullName evidence="2">Uncharacterized protein</fullName>
    </submittedName>
</protein>
<reference evidence="2" key="1">
    <citation type="journal article" date="2023" name="Nat. Commun.">
        <title>Diploid and tetraploid genomes of Acorus and the evolution of monocots.</title>
        <authorList>
            <person name="Ma L."/>
            <person name="Liu K.W."/>
            <person name="Li Z."/>
            <person name="Hsiao Y.Y."/>
            <person name="Qi Y."/>
            <person name="Fu T."/>
            <person name="Tang G.D."/>
            <person name="Zhang D."/>
            <person name="Sun W.H."/>
            <person name="Liu D.K."/>
            <person name="Li Y."/>
            <person name="Chen G.Z."/>
            <person name="Liu X.D."/>
            <person name="Liao X.Y."/>
            <person name="Jiang Y.T."/>
            <person name="Yu X."/>
            <person name="Hao Y."/>
            <person name="Huang J."/>
            <person name="Zhao X.W."/>
            <person name="Ke S."/>
            <person name="Chen Y.Y."/>
            <person name="Wu W.L."/>
            <person name="Hsu J.L."/>
            <person name="Lin Y.F."/>
            <person name="Huang M.D."/>
            <person name="Li C.Y."/>
            <person name="Huang L."/>
            <person name="Wang Z.W."/>
            <person name="Zhao X."/>
            <person name="Zhong W.Y."/>
            <person name="Peng D.H."/>
            <person name="Ahmad S."/>
            <person name="Lan S."/>
            <person name="Zhang J.S."/>
            <person name="Tsai W.C."/>
            <person name="Van de Peer Y."/>
            <person name="Liu Z.J."/>
        </authorList>
    </citation>
    <scope>NUCLEOTIDE SEQUENCE</scope>
    <source>
        <strain evidence="2">SCP</strain>
    </source>
</reference>
<proteinExistence type="predicted"/>
<organism evidence="2 3">
    <name type="scientific">Acorus gramineus</name>
    <name type="common">Dwarf sweet flag</name>
    <dbReference type="NCBI Taxonomy" id="55184"/>
    <lineage>
        <taxon>Eukaryota</taxon>
        <taxon>Viridiplantae</taxon>
        <taxon>Streptophyta</taxon>
        <taxon>Embryophyta</taxon>
        <taxon>Tracheophyta</taxon>
        <taxon>Spermatophyta</taxon>
        <taxon>Magnoliopsida</taxon>
        <taxon>Liliopsida</taxon>
        <taxon>Acoraceae</taxon>
        <taxon>Acorus</taxon>
    </lineage>
</organism>